<dbReference type="STRING" id="1450535.A0A317V7H6"/>
<reference evidence="2 3" key="1">
    <citation type="submission" date="2016-12" db="EMBL/GenBank/DDBJ databases">
        <title>The genomes of Aspergillus section Nigri reveals drivers in fungal speciation.</title>
        <authorList>
            <consortium name="DOE Joint Genome Institute"/>
            <person name="Vesth T.C."/>
            <person name="Nybo J."/>
            <person name="Theobald S."/>
            <person name="Brandl J."/>
            <person name="Frisvad J.C."/>
            <person name="Nielsen K.F."/>
            <person name="Lyhne E.K."/>
            <person name="Kogle M.E."/>
            <person name="Kuo A."/>
            <person name="Riley R."/>
            <person name="Clum A."/>
            <person name="Nolan M."/>
            <person name="Lipzen A."/>
            <person name="Salamov A."/>
            <person name="Henrissat B."/>
            <person name="Wiebenga A."/>
            <person name="De Vries R.P."/>
            <person name="Grigoriev I.V."/>
            <person name="Mortensen U.H."/>
            <person name="Andersen M.R."/>
            <person name="Baker S.E."/>
        </authorList>
    </citation>
    <scope>NUCLEOTIDE SEQUENCE [LARGE SCALE GENOMIC DNA]</scope>
    <source>
        <strain evidence="2 3">CBS 115572</strain>
    </source>
</reference>
<dbReference type="AlphaFoldDB" id="A0A317V7H6"/>
<evidence type="ECO:0000256" key="1">
    <source>
        <dbReference type="SAM" id="MobiDB-lite"/>
    </source>
</evidence>
<proteinExistence type="predicted"/>
<dbReference type="EMBL" id="MSFK01000042">
    <property type="protein sequence ID" value="PWY69221.1"/>
    <property type="molecule type" value="Genomic_DNA"/>
</dbReference>
<name>A0A317V7H6_9EURO</name>
<feature type="region of interest" description="Disordered" evidence="1">
    <location>
        <begin position="67"/>
        <end position="115"/>
    </location>
</feature>
<sequence length="454" mass="49197">MEHHSPDLTKRITTIIYGVIGAFTDRAPVGLEESRHAPRVEAQGLEPPQRCSGNQPASFTFVNTLHNHTTSTSPASSSSRFPPRVHHHFTPSSSASPSIRSFSSTSSVKSKSTKMPVADVDDTVGFMTAARTFKLPQNYGSPAVHSAVDASSEQGSVSKADADFPADPFDHGATVSRDDIFAPSSPTVPGDLENNSGFEEFGVTVETPKAREASNVAGDFSPQDDTTVAGSAQPVGSDAVTPDQINDEQEDRTDLTTFKSWGVPVVRDKPAAKVRRIIINGLPTTWCSPAKVLSLVHGGIIESISISDHGTAHILFCDHEACQAFYDKYPNGIDLGRERRHTVFVEMGKDVDVVSTKLSFNLSVGSTRAVRAVGVDMKITMEQLVKIASVNGRKVEKILDSYVPGDARNVVFRFCNIEDAVRFRSALVRDADWEHCNVQYATDPCEFATGMHFD</sequence>
<accession>A0A317V7H6</accession>
<feature type="compositionally biased region" description="Low complexity" evidence="1">
    <location>
        <begin position="69"/>
        <end position="79"/>
    </location>
</feature>
<dbReference type="GeneID" id="37112528"/>
<keyword evidence="3" id="KW-1185">Reference proteome</keyword>
<feature type="compositionally biased region" description="Low complexity" evidence="1">
    <location>
        <begin position="90"/>
        <end position="115"/>
    </location>
</feature>
<evidence type="ECO:0000313" key="3">
    <source>
        <dbReference type="Proteomes" id="UP000246702"/>
    </source>
</evidence>
<protein>
    <submittedName>
        <fullName evidence="2">Uncharacterized protein</fullName>
    </submittedName>
</protein>
<gene>
    <name evidence="2" type="ORF">BO94DRAFT_527430</name>
</gene>
<organism evidence="2 3">
    <name type="scientific">Aspergillus sclerotioniger CBS 115572</name>
    <dbReference type="NCBI Taxonomy" id="1450535"/>
    <lineage>
        <taxon>Eukaryota</taxon>
        <taxon>Fungi</taxon>
        <taxon>Dikarya</taxon>
        <taxon>Ascomycota</taxon>
        <taxon>Pezizomycotina</taxon>
        <taxon>Eurotiomycetes</taxon>
        <taxon>Eurotiomycetidae</taxon>
        <taxon>Eurotiales</taxon>
        <taxon>Aspergillaceae</taxon>
        <taxon>Aspergillus</taxon>
        <taxon>Aspergillus subgen. Circumdati</taxon>
    </lineage>
</organism>
<dbReference type="Proteomes" id="UP000246702">
    <property type="component" value="Unassembled WGS sequence"/>
</dbReference>
<feature type="region of interest" description="Disordered" evidence="1">
    <location>
        <begin position="215"/>
        <end position="250"/>
    </location>
</feature>
<dbReference type="RefSeq" id="XP_025462426.1">
    <property type="nucleotide sequence ID" value="XM_025610385.1"/>
</dbReference>
<evidence type="ECO:0000313" key="2">
    <source>
        <dbReference type="EMBL" id="PWY69221.1"/>
    </source>
</evidence>
<comment type="caution">
    <text evidence="2">The sequence shown here is derived from an EMBL/GenBank/DDBJ whole genome shotgun (WGS) entry which is preliminary data.</text>
</comment>
<dbReference type="OrthoDB" id="422086at2759"/>